<evidence type="ECO:0000256" key="10">
    <source>
        <dbReference type="ARBA" id="ARBA00066427"/>
    </source>
</evidence>
<dbReference type="PANTHER" id="PTHR43727">
    <property type="entry name" value="DIAMINOPIMELATE DECARBOXYLASE"/>
    <property type="match status" value="1"/>
</dbReference>
<dbReference type="GO" id="GO:0008836">
    <property type="term" value="F:diaminopimelate decarboxylase activity"/>
    <property type="evidence" value="ECO:0007669"/>
    <property type="project" value="UniProtKB-UniRule"/>
</dbReference>
<reference evidence="17 18" key="1">
    <citation type="submission" date="2018-09" db="EMBL/GenBank/DDBJ databases">
        <authorList>
            <person name="Zhu H."/>
        </authorList>
    </citation>
    <scope>NUCLEOTIDE SEQUENCE [LARGE SCALE GENOMIC DNA]</scope>
    <source>
        <strain evidence="17 18">K1S02-61</strain>
    </source>
</reference>
<feature type="domain" description="Orn/DAP/Arg decarboxylase 2 N-terminal" evidence="16">
    <location>
        <begin position="40"/>
        <end position="290"/>
    </location>
</feature>
<evidence type="ECO:0000256" key="13">
    <source>
        <dbReference type="PIRSR" id="PIRSR600183-50"/>
    </source>
</evidence>
<evidence type="ECO:0000256" key="14">
    <source>
        <dbReference type="RuleBase" id="RU003738"/>
    </source>
</evidence>
<organism evidence="17 18">
    <name type="scientific">Massilia cavernae</name>
    <dbReference type="NCBI Taxonomy" id="2320864"/>
    <lineage>
        <taxon>Bacteria</taxon>
        <taxon>Pseudomonadati</taxon>
        <taxon>Pseudomonadota</taxon>
        <taxon>Betaproteobacteria</taxon>
        <taxon>Burkholderiales</taxon>
        <taxon>Oxalobacteraceae</taxon>
        <taxon>Telluria group</taxon>
        <taxon>Massilia</taxon>
    </lineage>
</organism>
<comment type="caution">
    <text evidence="17">The sequence shown here is derived from an EMBL/GenBank/DDBJ whole genome shotgun (WGS) entry which is preliminary data.</text>
</comment>
<comment type="catalytic activity">
    <reaction evidence="7 12 14">
        <text>meso-2,6-diaminopimelate + H(+) = L-lysine + CO2</text>
        <dbReference type="Rhea" id="RHEA:15101"/>
        <dbReference type="ChEBI" id="CHEBI:15378"/>
        <dbReference type="ChEBI" id="CHEBI:16526"/>
        <dbReference type="ChEBI" id="CHEBI:32551"/>
        <dbReference type="ChEBI" id="CHEBI:57791"/>
        <dbReference type="EC" id="4.1.1.20"/>
    </reaction>
</comment>
<evidence type="ECO:0000256" key="8">
    <source>
        <dbReference type="ARBA" id="ARBA00060643"/>
    </source>
</evidence>
<evidence type="ECO:0000256" key="2">
    <source>
        <dbReference type="ARBA" id="ARBA00022605"/>
    </source>
</evidence>
<evidence type="ECO:0000256" key="3">
    <source>
        <dbReference type="ARBA" id="ARBA00022793"/>
    </source>
</evidence>
<dbReference type="HAMAP" id="MF_02120">
    <property type="entry name" value="LysA"/>
    <property type="match status" value="1"/>
</dbReference>
<evidence type="ECO:0000256" key="12">
    <source>
        <dbReference type="HAMAP-Rule" id="MF_02120"/>
    </source>
</evidence>
<dbReference type="InterPro" id="IPR000183">
    <property type="entry name" value="Orn/DAP/Arg_de-COase"/>
</dbReference>
<comment type="function">
    <text evidence="12">Specifically catalyzes the decarboxylation of meso-diaminopimelate (meso-DAP) to L-lysine.</text>
</comment>
<dbReference type="EC" id="4.1.1.20" evidence="10 12"/>
<evidence type="ECO:0000259" key="15">
    <source>
        <dbReference type="Pfam" id="PF00278"/>
    </source>
</evidence>
<dbReference type="Pfam" id="PF00278">
    <property type="entry name" value="Orn_DAP_Arg_deC"/>
    <property type="match status" value="1"/>
</dbReference>
<keyword evidence="2 12" id="KW-0028">Amino-acid biosynthesis</keyword>
<comment type="similarity">
    <text evidence="9 12">Belongs to the Orn/Lys/Arg decarboxylase class-II family. LysA subfamily.</text>
</comment>
<evidence type="ECO:0000256" key="6">
    <source>
        <dbReference type="ARBA" id="ARBA00023239"/>
    </source>
</evidence>
<dbReference type="AlphaFoldDB" id="A0A418XQS3"/>
<dbReference type="Gene3D" id="3.20.20.10">
    <property type="entry name" value="Alanine racemase"/>
    <property type="match status" value="1"/>
</dbReference>
<feature type="binding site" evidence="12">
    <location>
        <position position="354"/>
    </location>
    <ligand>
        <name>substrate</name>
    </ligand>
</feature>
<dbReference type="FunFam" id="2.40.37.10:FF:000003">
    <property type="entry name" value="Diaminopimelate decarboxylase"/>
    <property type="match status" value="1"/>
</dbReference>
<dbReference type="UniPathway" id="UPA00034">
    <property type="reaction ID" value="UER00027"/>
</dbReference>
<evidence type="ECO:0000256" key="4">
    <source>
        <dbReference type="ARBA" id="ARBA00022898"/>
    </source>
</evidence>
<evidence type="ECO:0000256" key="7">
    <source>
        <dbReference type="ARBA" id="ARBA00050464"/>
    </source>
</evidence>
<dbReference type="PRINTS" id="PR01181">
    <property type="entry name" value="DAPDCRBXLASE"/>
</dbReference>
<proteinExistence type="inferred from homology"/>
<accession>A0A418XQS3</accession>
<keyword evidence="4 12" id="KW-0663">Pyridoxal phosphate</keyword>
<dbReference type="SUPFAM" id="SSF50621">
    <property type="entry name" value="Alanine racemase C-terminal domain-like"/>
    <property type="match status" value="1"/>
</dbReference>
<keyword evidence="6 12" id="KW-0456">Lyase</keyword>
<protein>
    <recommendedName>
        <fullName evidence="11 12">Diaminopimelate decarboxylase</fullName>
        <shortName evidence="12">DAP decarboxylase</shortName>
        <shortName evidence="12">DAPDC</shortName>
        <ecNumber evidence="10 12">4.1.1.20</ecNumber>
    </recommendedName>
</protein>
<evidence type="ECO:0000259" key="16">
    <source>
        <dbReference type="Pfam" id="PF02784"/>
    </source>
</evidence>
<feature type="binding site" evidence="12">
    <location>
        <position position="239"/>
    </location>
    <ligand>
        <name>pyridoxal 5'-phosphate</name>
        <dbReference type="ChEBI" id="CHEBI:597326"/>
    </ligand>
</feature>
<dbReference type="SUPFAM" id="SSF51419">
    <property type="entry name" value="PLP-binding barrel"/>
    <property type="match status" value="1"/>
</dbReference>
<dbReference type="GO" id="GO:0030170">
    <property type="term" value="F:pyridoxal phosphate binding"/>
    <property type="evidence" value="ECO:0007669"/>
    <property type="project" value="UniProtKB-UniRule"/>
</dbReference>
<keyword evidence="3 12" id="KW-0210">Decarboxylase</keyword>
<gene>
    <name evidence="12 17" type="primary">lysA</name>
    <name evidence="17" type="ORF">D3872_16385</name>
</gene>
<dbReference type="InterPro" id="IPR002986">
    <property type="entry name" value="DAP_deCOOHase_LysA"/>
</dbReference>
<feature type="modified residue" description="N6-(pyridoxal phosphate)lysine" evidence="12 13">
    <location>
        <position position="60"/>
    </location>
</feature>
<feature type="binding site" evidence="12">
    <location>
        <position position="323"/>
    </location>
    <ligand>
        <name>substrate</name>
    </ligand>
</feature>
<feature type="binding site" evidence="12">
    <location>
        <position position="381"/>
    </location>
    <ligand>
        <name>pyridoxal 5'-phosphate</name>
        <dbReference type="ChEBI" id="CHEBI:597326"/>
    </ligand>
</feature>
<keyword evidence="18" id="KW-1185">Reference proteome</keyword>
<feature type="domain" description="Orn/DAP/Arg decarboxylase 2 C-terminal" evidence="15">
    <location>
        <begin position="30"/>
        <end position="379"/>
    </location>
</feature>
<keyword evidence="5 12" id="KW-0457">Lysine biosynthesis</keyword>
<feature type="binding site" evidence="12">
    <location>
        <begin position="284"/>
        <end position="287"/>
    </location>
    <ligand>
        <name>pyridoxal 5'-phosphate</name>
        <dbReference type="ChEBI" id="CHEBI:597326"/>
    </ligand>
</feature>
<dbReference type="OrthoDB" id="9802241at2"/>
<dbReference type="InterPro" id="IPR009006">
    <property type="entry name" value="Ala_racemase/Decarboxylase_C"/>
</dbReference>
<dbReference type="InterPro" id="IPR022653">
    <property type="entry name" value="De-COase2_pyr-phos_BS"/>
</dbReference>
<sequence length="425" mass="45577">MSHFSYQDGVLHAESTSLPAIADQFGTPTYVYSKAALLANFASYADACAGRDALICYAMKANSNLAILDLLAREGAGFDIVSGGELLRVLAAGGDPRKVIFSGVGKTVDEIRLALSHDILCFNVESIPELHRINQVAGEMGKTAPVSLRVNPNVDAKTHPYIATGLKANKFGVAFDDALDTYRAAASLPHLQVVGIDCHIGSQLLDDAPLLEALDKVIELIDTLAAEGLTIHHLDMGGGIGINYGEAGEAEPVPVGDYLRRVFARIDAWRAEKYDGKPIKVAFEPGRSIVGDTGLLLTRVEFLKPGTEKNFCIVDAAMNDLMRPALYQAWMAVQPVVPHAGETVTYDVVGPVCESGDWLARERALAVNAGDLLAVMQAGAYGLTMSSNYNTRGRAAEVMVDGDKVHLIRKRENPADLFALESVIK</sequence>
<dbReference type="InterPro" id="IPR022643">
    <property type="entry name" value="De-COase2_C"/>
</dbReference>
<dbReference type="Pfam" id="PF02784">
    <property type="entry name" value="Orn_Arg_deC_N"/>
    <property type="match status" value="1"/>
</dbReference>
<dbReference type="Gene3D" id="2.40.37.10">
    <property type="entry name" value="Lyase, Ornithine Decarboxylase, Chain A, domain 1"/>
    <property type="match status" value="1"/>
</dbReference>
<dbReference type="EMBL" id="QYUP01000124">
    <property type="protein sequence ID" value="RJG14826.1"/>
    <property type="molecule type" value="Genomic_DNA"/>
</dbReference>
<evidence type="ECO:0000256" key="1">
    <source>
        <dbReference type="ARBA" id="ARBA00001933"/>
    </source>
</evidence>
<dbReference type="GO" id="GO:0009089">
    <property type="term" value="P:lysine biosynthetic process via diaminopimelate"/>
    <property type="evidence" value="ECO:0007669"/>
    <property type="project" value="UniProtKB-UniRule"/>
</dbReference>
<evidence type="ECO:0000256" key="9">
    <source>
        <dbReference type="ARBA" id="ARBA00060983"/>
    </source>
</evidence>
<dbReference type="InterPro" id="IPR022644">
    <property type="entry name" value="De-COase2_N"/>
</dbReference>
<comment type="cofactor">
    <cofactor evidence="1 12 13 14">
        <name>pyridoxal 5'-phosphate</name>
        <dbReference type="ChEBI" id="CHEBI:597326"/>
    </cofactor>
</comment>
<feature type="binding site" evidence="12">
    <location>
        <position position="381"/>
    </location>
    <ligand>
        <name>substrate</name>
    </ligand>
</feature>
<evidence type="ECO:0000313" key="17">
    <source>
        <dbReference type="EMBL" id="RJG14826.1"/>
    </source>
</evidence>
<feature type="binding site" evidence="12">
    <location>
        <position position="327"/>
    </location>
    <ligand>
        <name>substrate</name>
    </ligand>
</feature>
<dbReference type="PROSITE" id="PS00878">
    <property type="entry name" value="ODR_DC_2_1"/>
    <property type="match status" value="1"/>
</dbReference>
<feature type="active site" description="Proton donor" evidence="13">
    <location>
        <position position="353"/>
    </location>
</feature>
<name>A0A418XQS3_9BURK</name>
<dbReference type="CDD" id="cd06828">
    <property type="entry name" value="PLPDE_III_DapDC"/>
    <property type="match status" value="1"/>
</dbReference>
<dbReference type="InterPro" id="IPR029066">
    <property type="entry name" value="PLP-binding_barrel"/>
</dbReference>
<evidence type="ECO:0000256" key="5">
    <source>
        <dbReference type="ARBA" id="ARBA00023154"/>
    </source>
</evidence>
<evidence type="ECO:0000313" key="18">
    <source>
        <dbReference type="Proteomes" id="UP000284006"/>
    </source>
</evidence>
<dbReference type="NCBIfam" id="TIGR01048">
    <property type="entry name" value="lysA"/>
    <property type="match status" value="1"/>
</dbReference>
<feature type="binding site" evidence="12">
    <location>
        <position position="287"/>
    </location>
    <ligand>
        <name>substrate</name>
    </ligand>
</feature>
<dbReference type="FunFam" id="3.20.20.10:FF:000003">
    <property type="entry name" value="Diaminopimelate decarboxylase"/>
    <property type="match status" value="1"/>
</dbReference>
<evidence type="ECO:0000256" key="11">
    <source>
        <dbReference type="ARBA" id="ARBA00074972"/>
    </source>
</evidence>
<dbReference type="PRINTS" id="PR01179">
    <property type="entry name" value="ODADCRBXLASE"/>
</dbReference>
<dbReference type="RefSeq" id="WP_119811808.1">
    <property type="nucleotide sequence ID" value="NZ_QYUP01000124.1"/>
</dbReference>
<comment type="pathway">
    <text evidence="8 12 14">Amino-acid biosynthesis; L-lysine biosynthesis via DAP pathway; L-lysine from DL-2,6-diaminopimelate: step 1/1.</text>
</comment>
<dbReference type="PANTHER" id="PTHR43727:SF2">
    <property type="entry name" value="GROUP IV DECARBOXYLASE"/>
    <property type="match status" value="1"/>
</dbReference>
<comment type="subunit">
    <text evidence="12">Homodimer.</text>
</comment>
<dbReference type="Proteomes" id="UP000284006">
    <property type="component" value="Unassembled WGS sequence"/>
</dbReference>